<evidence type="ECO:0000313" key="15">
    <source>
        <dbReference type="EMBL" id="KAF2076245.1"/>
    </source>
</evidence>
<feature type="region of interest" description="Disordered" evidence="13">
    <location>
        <begin position="1"/>
        <end position="34"/>
    </location>
</feature>
<organism evidence="15 16">
    <name type="scientific">Polysphondylium violaceum</name>
    <dbReference type="NCBI Taxonomy" id="133409"/>
    <lineage>
        <taxon>Eukaryota</taxon>
        <taxon>Amoebozoa</taxon>
        <taxon>Evosea</taxon>
        <taxon>Eumycetozoa</taxon>
        <taxon>Dictyostelia</taxon>
        <taxon>Dictyosteliales</taxon>
        <taxon>Dictyosteliaceae</taxon>
        <taxon>Polysphondylium</taxon>
    </lineage>
</organism>
<keyword evidence="16" id="KW-1185">Reference proteome</keyword>
<dbReference type="Pfam" id="PF01336">
    <property type="entry name" value="tRNA_anti-codon"/>
    <property type="match status" value="1"/>
</dbReference>
<dbReference type="InterPro" id="IPR002312">
    <property type="entry name" value="Asp/Asn-tRNA-synth_IIb"/>
</dbReference>
<evidence type="ECO:0000256" key="1">
    <source>
        <dbReference type="ARBA" id="ARBA00004496"/>
    </source>
</evidence>
<evidence type="ECO:0000256" key="10">
    <source>
        <dbReference type="ARBA" id="ARBA00033155"/>
    </source>
</evidence>
<evidence type="ECO:0000256" key="8">
    <source>
        <dbReference type="ARBA" id="ARBA00022917"/>
    </source>
</evidence>
<dbReference type="NCBIfam" id="NF003483">
    <property type="entry name" value="PRK05159.1"/>
    <property type="match status" value="1"/>
</dbReference>
<dbReference type="Gene3D" id="2.40.50.140">
    <property type="entry name" value="Nucleic acid-binding proteins"/>
    <property type="match status" value="1"/>
</dbReference>
<keyword evidence="9" id="KW-0030">Aminoacyl-tRNA synthetase</keyword>
<dbReference type="GO" id="GO:0004815">
    <property type="term" value="F:aspartate-tRNA ligase activity"/>
    <property type="evidence" value="ECO:0007669"/>
    <property type="project" value="UniProtKB-EC"/>
</dbReference>
<dbReference type="EMBL" id="AJWJ01000067">
    <property type="protein sequence ID" value="KAF2076245.1"/>
    <property type="molecule type" value="Genomic_DNA"/>
</dbReference>
<dbReference type="CDD" id="cd00776">
    <property type="entry name" value="AsxRS_core"/>
    <property type="match status" value="1"/>
</dbReference>
<keyword evidence="8" id="KW-0648">Protein biosynthesis</keyword>
<dbReference type="PANTHER" id="PTHR43450">
    <property type="entry name" value="ASPARTYL-TRNA SYNTHETASE"/>
    <property type="match status" value="1"/>
</dbReference>
<evidence type="ECO:0000313" key="16">
    <source>
        <dbReference type="Proteomes" id="UP000695562"/>
    </source>
</evidence>
<dbReference type="SUPFAM" id="SSF50249">
    <property type="entry name" value="Nucleic acid-binding proteins"/>
    <property type="match status" value="1"/>
</dbReference>
<feature type="compositionally biased region" description="Basic and acidic residues" evidence="13">
    <location>
        <begin position="55"/>
        <end position="74"/>
    </location>
</feature>
<dbReference type="InterPro" id="IPR006195">
    <property type="entry name" value="aa-tRNA-synth_II"/>
</dbReference>
<dbReference type="InterPro" id="IPR004364">
    <property type="entry name" value="Aa-tRNA-synt_II"/>
</dbReference>
<keyword evidence="12" id="KW-0175">Coiled coil</keyword>
<dbReference type="CDD" id="cd04320">
    <property type="entry name" value="AspRS_cyto_N"/>
    <property type="match status" value="1"/>
</dbReference>
<evidence type="ECO:0000256" key="5">
    <source>
        <dbReference type="ARBA" id="ARBA00022598"/>
    </source>
</evidence>
<dbReference type="InterPro" id="IPR045864">
    <property type="entry name" value="aa-tRNA-synth_II/BPL/LPL"/>
</dbReference>
<proteinExistence type="inferred from homology"/>
<protein>
    <recommendedName>
        <fullName evidence="3">aspartate--tRNA ligase</fullName>
        <ecNumber evidence="3">6.1.1.12</ecNumber>
    </recommendedName>
    <alternativeName>
        <fullName evidence="10">Aspartyl-tRNA synthetase</fullName>
    </alternativeName>
</protein>
<evidence type="ECO:0000256" key="6">
    <source>
        <dbReference type="ARBA" id="ARBA00022741"/>
    </source>
</evidence>
<evidence type="ECO:0000256" key="2">
    <source>
        <dbReference type="ARBA" id="ARBA00005312"/>
    </source>
</evidence>
<dbReference type="InterPro" id="IPR004523">
    <property type="entry name" value="Asp-tRNA_synthase_2"/>
</dbReference>
<reference evidence="15" key="1">
    <citation type="submission" date="2020-01" db="EMBL/GenBank/DDBJ databases">
        <title>Development of genomics and gene disruption for Polysphondylium violaceum indicates a role for the polyketide synthase stlB in stalk morphogenesis.</title>
        <authorList>
            <person name="Narita B."/>
            <person name="Kawabe Y."/>
            <person name="Kin K."/>
            <person name="Saito T."/>
            <person name="Gibbs R."/>
            <person name="Kuspa A."/>
            <person name="Muzny D."/>
            <person name="Queller D."/>
            <person name="Richards S."/>
            <person name="Strassman J."/>
            <person name="Sucgang R."/>
            <person name="Worley K."/>
            <person name="Schaap P."/>
        </authorList>
    </citation>
    <scope>NUCLEOTIDE SEQUENCE</scope>
    <source>
        <strain evidence="15">QSvi11</strain>
    </source>
</reference>
<dbReference type="FunFam" id="3.30.930.10:FF:000013">
    <property type="entry name" value="Aspartate--tRNA ligase, cytoplasmic"/>
    <property type="match status" value="1"/>
</dbReference>
<dbReference type="Proteomes" id="UP000695562">
    <property type="component" value="Unassembled WGS sequence"/>
</dbReference>
<dbReference type="AlphaFoldDB" id="A0A8J4V0T8"/>
<gene>
    <name evidence="15" type="ORF">CYY_002423</name>
</gene>
<evidence type="ECO:0000256" key="7">
    <source>
        <dbReference type="ARBA" id="ARBA00022840"/>
    </source>
</evidence>
<evidence type="ECO:0000256" key="4">
    <source>
        <dbReference type="ARBA" id="ARBA00022490"/>
    </source>
</evidence>
<dbReference type="InterPro" id="IPR012340">
    <property type="entry name" value="NA-bd_OB-fold"/>
</dbReference>
<keyword evidence="7" id="KW-0067">ATP-binding</keyword>
<comment type="similarity">
    <text evidence="2">Belongs to the class-II aminoacyl-tRNA synthetase family. Type 2 subfamily.</text>
</comment>
<dbReference type="EC" id="6.1.1.12" evidence="3"/>
<dbReference type="Pfam" id="PF00152">
    <property type="entry name" value="tRNA-synt_2"/>
    <property type="match status" value="1"/>
</dbReference>
<dbReference type="InterPro" id="IPR004365">
    <property type="entry name" value="NA-bd_OB_tRNA"/>
</dbReference>
<comment type="caution">
    <text evidence="15">The sequence shown here is derived from an EMBL/GenBank/DDBJ whole genome shotgun (WGS) entry which is preliminary data.</text>
</comment>
<sequence>MSEKPEEINTNAAADEKSKGALKKEQKKKEKEEKIAAIKAAKAAAAAAAGGPQQGEKKEKKAEEVAPEDNYGKLEMNRSVSRENKVYTNIAQLDVAKDGQKVLVRGRVQASRLQGANLCFVFLRDSLYTVQAVVAKSGSVSKNMVKFVGDIPRESIVDIEATVVKTKVPIESATQKDVELSVHSVWIVSEAVQLPILIDDLARCQTLIDNQSTEIEELEKLLENASLSETEKKDLEKKKSEAAKFVVVSQDKRLDNRVLDLRVPAHQSIFRIQSGVCTLFREYLLAQGFIEIHTPKIISSASESGASVFKLGYFGGNAYLAQSPQFYKQMAIASDFNRVFEIGPVFRAENSNTHRHMTEFVGLDLEMTFREHYHEVLDVLDDLMTSIFHGLETRFAKELDSIRTQYPFEPFTYTRPSPRFTFDQAAAFLAEEGAIVKDNDFSTAQEKLLGKIIKKKYGVDFFIVDKFHAEVRPFYSMADPNNPGLANAYDMFMRGEEICSGAQRVHDATLLEEKAKGHGLNIADIQSYIDAFKYGCSQHAGGGVGLERVVMLYLGIGNIRKTSMFPRDPTRITP</sequence>
<feature type="region of interest" description="Disordered" evidence="13">
    <location>
        <begin position="46"/>
        <end position="74"/>
    </location>
</feature>
<dbReference type="PROSITE" id="PS50862">
    <property type="entry name" value="AA_TRNA_LIGASE_II"/>
    <property type="match status" value="1"/>
</dbReference>
<comment type="catalytic activity">
    <reaction evidence="11">
        <text>tRNA(Asp) + L-aspartate + ATP = L-aspartyl-tRNA(Asp) + AMP + diphosphate</text>
        <dbReference type="Rhea" id="RHEA:19649"/>
        <dbReference type="Rhea" id="RHEA-COMP:9660"/>
        <dbReference type="Rhea" id="RHEA-COMP:9678"/>
        <dbReference type="ChEBI" id="CHEBI:29991"/>
        <dbReference type="ChEBI" id="CHEBI:30616"/>
        <dbReference type="ChEBI" id="CHEBI:33019"/>
        <dbReference type="ChEBI" id="CHEBI:78442"/>
        <dbReference type="ChEBI" id="CHEBI:78516"/>
        <dbReference type="ChEBI" id="CHEBI:456215"/>
        <dbReference type="EC" id="6.1.1.12"/>
    </reaction>
</comment>
<dbReference type="GO" id="GO:0003723">
    <property type="term" value="F:RNA binding"/>
    <property type="evidence" value="ECO:0007669"/>
    <property type="project" value="TreeGrafter"/>
</dbReference>
<dbReference type="SUPFAM" id="SSF55681">
    <property type="entry name" value="Class II aaRS and biotin synthetases"/>
    <property type="match status" value="1"/>
</dbReference>
<dbReference type="FunFam" id="2.40.50.140:FF:000132">
    <property type="entry name" value="Aspartyl-tRNA synthetase, cytoplasmic"/>
    <property type="match status" value="1"/>
</dbReference>
<name>A0A8J4V0T8_9MYCE</name>
<evidence type="ECO:0000256" key="9">
    <source>
        <dbReference type="ARBA" id="ARBA00023146"/>
    </source>
</evidence>
<evidence type="ECO:0000256" key="11">
    <source>
        <dbReference type="ARBA" id="ARBA00047904"/>
    </source>
</evidence>
<feature type="compositionally biased region" description="Basic and acidic residues" evidence="13">
    <location>
        <begin position="14"/>
        <end position="34"/>
    </location>
</feature>
<evidence type="ECO:0000256" key="3">
    <source>
        <dbReference type="ARBA" id="ARBA00012841"/>
    </source>
</evidence>
<dbReference type="GO" id="GO:0005829">
    <property type="term" value="C:cytosol"/>
    <property type="evidence" value="ECO:0007669"/>
    <property type="project" value="TreeGrafter"/>
</dbReference>
<evidence type="ECO:0000259" key="14">
    <source>
        <dbReference type="PROSITE" id="PS50862"/>
    </source>
</evidence>
<dbReference type="NCBIfam" id="TIGR00458">
    <property type="entry name" value="aspS_nondisc"/>
    <property type="match status" value="1"/>
</dbReference>
<dbReference type="PRINTS" id="PR01042">
    <property type="entry name" value="TRNASYNTHASP"/>
</dbReference>
<dbReference type="GO" id="GO:0006422">
    <property type="term" value="P:aspartyl-tRNA aminoacylation"/>
    <property type="evidence" value="ECO:0007669"/>
    <property type="project" value="InterPro"/>
</dbReference>
<comment type="subcellular location">
    <subcellularLocation>
        <location evidence="1">Cytoplasm</location>
    </subcellularLocation>
</comment>
<dbReference type="Gene3D" id="3.30.930.10">
    <property type="entry name" value="Bira Bifunctional Protein, Domain 2"/>
    <property type="match status" value="1"/>
</dbReference>
<dbReference type="PANTHER" id="PTHR43450:SF1">
    <property type="entry name" value="ASPARTATE--TRNA LIGASE, CYTOPLASMIC"/>
    <property type="match status" value="1"/>
</dbReference>
<dbReference type="GO" id="GO:0017101">
    <property type="term" value="C:aminoacyl-tRNA synthetase multienzyme complex"/>
    <property type="evidence" value="ECO:0007669"/>
    <property type="project" value="TreeGrafter"/>
</dbReference>
<dbReference type="HAMAP" id="MF_02075">
    <property type="entry name" value="Asp_tRNA_synth_type2"/>
    <property type="match status" value="1"/>
</dbReference>
<dbReference type="GO" id="GO:0005524">
    <property type="term" value="F:ATP binding"/>
    <property type="evidence" value="ECO:0007669"/>
    <property type="project" value="UniProtKB-KW"/>
</dbReference>
<keyword evidence="4" id="KW-0963">Cytoplasm</keyword>
<feature type="domain" description="Aminoacyl-transfer RNA synthetases class-II family profile" evidence="14">
    <location>
        <begin position="270"/>
        <end position="566"/>
    </location>
</feature>
<feature type="coiled-coil region" evidence="12">
    <location>
        <begin position="201"/>
        <end position="238"/>
    </location>
</feature>
<evidence type="ECO:0000256" key="13">
    <source>
        <dbReference type="SAM" id="MobiDB-lite"/>
    </source>
</evidence>
<evidence type="ECO:0000256" key="12">
    <source>
        <dbReference type="SAM" id="Coils"/>
    </source>
</evidence>
<keyword evidence="5" id="KW-0436">Ligase</keyword>
<dbReference type="OrthoDB" id="372395at2759"/>
<accession>A0A8J4V0T8</accession>
<keyword evidence="6" id="KW-0547">Nucleotide-binding</keyword>